<dbReference type="InterPro" id="IPR018691">
    <property type="entry name" value="DUF2188"/>
</dbReference>
<feature type="region of interest" description="Disordered" evidence="1">
    <location>
        <begin position="54"/>
        <end position="74"/>
    </location>
</feature>
<dbReference type="EMBL" id="CDNC01000005">
    <property type="protein sequence ID" value="CEM60972.1"/>
    <property type="molecule type" value="Genomic_DNA"/>
</dbReference>
<evidence type="ECO:0008006" key="4">
    <source>
        <dbReference type="Google" id="ProtNLM"/>
    </source>
</evidence>
<evidence type="ECO:0000313" key="3">
    <source>
        <dbReference type="Proteomes" id="UP000042527"/>
    </source>
</evidence>
<gene>
    <name evidence="2" type="ORF">TPHV1_130010</name>
</gene>
<dbReference type="Pfam" id="PF09954">
    <property type="entry name" value="DUF2188"/>
    <property type="match status" value="1"/>
</dbReference>
<reference evidence="3" key="1">
    <citation type="submission" date="2015-01" db="EMBL/GenBank/DDBJ databases">
        <authorList>
            <person name="Manzoor Shahid"/>
            <person name="Zubair Saima"/>
        </authorList>
    </citation>
    <scope>NUCLEOTIDE SEQUENCE [LARGE SCALE GENOMIC DNA]</scope>
    <source>
        <strain evidence="3">V1</strain>
    </source>
</reference>
<proteinExistence type="predicted"/>
<organism evidence="2 3">
    <name type="scientific">Treponema phagedenis</name>
    <dbReference type="NCBI Taxonomy" id="162"/>
    <lineage>
        <taxon>Bacteria</taxon>
        <taxon>Pseudomonadati</taxon>
        <taxon>Spirochaetota</taxon>
        <taxon>Spirochaetia</taxon>
        <taxon>Spirochaetales</taxon>
        <taxon>Treponemataceae</taxon>
        <taxon>Treponema</taxon>
    </lineage>
</organism>
<dbReference type="Proteomes" id="UP000042527">
    <property type="component" value="Unassembled WGS sequence"/>
</dbReference>
<dbReference type="AlphaFoldDB" id="A0A0B7GTX2"/>
<accession>A0A0B7GTX2</accession>
<evidence type="ECO:0000313" key="2">
    <source>
        <dbReference type="EMBL" id="CEM60972.1"/>
    </source>
</evidence>
<evidence type="ECO:0000256" key="1">
    <source>
        <dbReference type="SAM" id="MobiDB-lite"/>
    </source>
</evidence>
<sequence>MVDSHHIVPNPEGGWDVKRAGSNRASIHVDTKQEAIDKGRELSRKHGTELFIHAKDGSIQERDSHGNDPRNVKG</sequence>
<keyword evidence="3" id="KW-1185">Reference proteome</keyword>
<dbReference type="OrthoDB" id="8858565at2"/>
<dbReference type="RefSeq" id="WP_044634379.1">
    <property type="nucleotide sequence ID" value="NZ_CDNC01000005.1"/>
</dbReference>
<protein>
    <recommendedName>
        <fullName evidence="4">DUF2188 domain-containing protein</fullName>
    </recommendedName>
</protein>
<dbReference type="GeneID" id="57753918"/>
<name>A0A0B7GTX2_TREPH</name>